<dbReference type="Proteomes" id="UP001501676">
    <property type="component" value="Unassembled WGS sequence"/>
</dbReference>
<keyword evidence="1" id="KW-0472">Membrane</keyword>
<sequence length="96" mass="9865">MTAVGAEIVGWAGAAALLAGYALLSLGRIPHSRRYQVLNLAGSAGLAINGVVHQAWPSTVLNLVWVAIGAVALARLARLARLPRPEAGATGPQPKH</sequence>
<evidence type="ECO:0000259" key="2">
    <source>
        <dbReference type="Pfam" id="PF26604"/>
    </source>
</evidence>
<name>A0ABP6TBP0_9ACTN</name>
<gene>
    <name evidence="3" type="ORF">GCM10020369_81980</name>
</gene>
<dbReference type="EMBL" id="BAAAYN010000082">
    <property type="protein sequence ID" value="GAA3398428.1"/>
    <property type="molecule type" value="Genomic_DNA"/>
</dbReference>
<evidence type="ECO:0000256" key="1">
    <source>
        <dbReference type="SAM" id="Phobius"/>
    </source>
</evidence>
<feature type="transmembrane region" description="Helical" evidence="1">
    <location>
        <begin position="59"/>
        <end position="77"/>
    </location>
</feature>
<dbReference type="InterPro" id="IPR058058">
    <property type="entry name" value="CBU_0592-like"/>
</dbReference>
<proteinExistence type="predicted"/>
<accession>A0ABP6TBP0</accession>
<dbReference type="Pfam" id="PF26604">
    <property type="entry name" value="CBU_0592"/>
    <property type="match status" value="1"/>
</dbReference>
<keyword evidence="1" id="KW-0812">Transmembrane</keyword>
<feature type="domain" description="CBU-0592-like" evidence="2">
    <location>
        <begin position="7"/>
        <end position="78"/>
    </location>
</feature>
<feature type="transmembrane region" description="Helical" evidence="1">
    <location>
        <begin position="6"/>
        <end position="24"/>
    </location>
</feature>
<dbReference type="RefSeq" id="WP_345733747.1">
    <property type="nucleotide sequence ID" value="NZ_BAAAYN010000082.1"/>
</dbReference>
<protein>
    <recommendedName>
        <fullName evidence="2">CBU-0592-like domain-containing protein</fullName>
    </recommendedName>
</protein>
<keyword evidence="4" id="KW-1185">Reference proteome</keyword>
<evidence type="ECO:0000313" key="4">
    <source>
        <dbReference type="Proteomes" id="UP001501676"/>
    </source>
</evidence>
<dbReference type="NCBIfam" id="NF047864">
    <property type="entry name" value="CBU_0592_membra"/>
    <property type="match status" value="1"/>
</dbReference>
<evidence type="ECO:0000313" key="3">
    <source>
        <dbReference type="EMBL" id="GAA3398428.1"/>
    </source>
</evidence>
<keyword evidence="1" id="KW-1133">Transmembrane helix</keyword>
<organism evidence="3 4">
    <name type="scientific">Cryptosporangium minutisporangium</name>
    <dbReference type="NCBI Taxonomy" id="113569"/>
    <lineage>
        <taxon>Bacteria</taxon>
        <taxon>Bacillati</taxon>
        <taxon>Actinomycetota</taxon>
        <taxon>Actinomycetes</taxon>
        <taxon>Cryptosporangiales</taxon>
        <taxon>Cryptosporangiaceae</taxon>
        <taxon>Cryptosporangium</taxon>
    </lineage>
</organism>
<reference evidence="4" key="1">
    <citation type="journal article" date="2019" name="Int. J. Syst. Evol. Microbiol.">
        <title>The Global Catalogue of Microorganisms (GCM) 10K type strain sequencing project: providing services to taxonomists for standard genome sequencing and annotation.</title>
        <authorList>
            <consortium name="The Broad Institute Genomics Platform"/>
            <consortium name="The Broad Institute Genome Sequencing Center for Infectious Disease"/>
            <person name="Wu L."/>
            <person name="Ma J."/>
        </authorList>
    </citation>
    <scope>NUCLEOTIDE SEQUENCE [LARGE SCALE GENOMIC DNA]</scope>
    <source>
        <strain evidence="4">JCM 9458</strain>
    </source>
</reference>
<comment type="caution">
    <text evidence="3">The sequence shown here is derived from an EMBL/GenBank/DDBJ whole genome shotgun (WGS) entry which is preliminary data.</text>
</comment>